<evidence type="ECO:0000313" key="15">
    <source>
        <dbReference type="EMBL" id="SDM38942.1"/>
    </source>
</evidence>
<proteinExistence type="inferred from homology"/>
<dbReference type="InterPro" id="IPR006654">
    <property type="entry name" value="Trp_synth_beta"/>
</dbReference>
<dbReference type="PANTHER" id="PTHR48077:SF3">
    <property type="entry name" value="TRYPTOPHAN SYNTHASE"/>
    <property type="match status" value="1"/>
</dbReference>
<evidence type="ECO:0000313" key="16">
    <source>
        <dbReference type="Proteomes" id="UP000199476"/>
    </source>
</evidence>
<comment type="similarity">
    <text evidence="4 12">Belongs to the TrpB family.</text>
</comment>
<gene>
    <name evidence="12" type="primary">trpB</name>
    <name evidence="15" type="ORF">SAMN04488692_13113</name>
</gene>
<keyword evidence="7 12" id="KW-0822">Tryptophan biosynthesis</keyword>
<keyword evidence="10 12" id="KW-0456">Lyase</keyword>
<dbReference type="EMBL" id="FNGO01000031">
    <property type="protein sequence ID" value="SDM38942.1"/>
    <property type="molecule type" value="Genomic_DNA"/>
</dbReference>
<keyword evidence="9 12" id="KW-0057">Aromatic amino acid biosynthesis</keyword>
<dbReference type="UniPathway" id="UPA00035">
    <property type="reaction ID" value="UER00044"/>
</dbReference>
<reference evidence="15 16" key="1">
    <citation type="submission" date="2016-10" db="EMBL/GenBank/DDBJ databases">
        <authorList>
            <person name="de Groot N.N."/>
        </authorList>
    </citation>
    <scope>NUCLEOTIDE SEQUENCE [LARGE SCALE GENOMIC DNA]</scope>
    <source>
        <strain evidence="15 16">SLAS-1</strain>
    </source>
</reference>
<keyword evidence="6 12" id="KW-0028">Amino-acid biosynthesis</keyword>
<dbReference type="Pfam" id="PF00291">
    <property type="entry name" value="PALP"/>
    <property type="match status" value="1"/>
</dbReference>
<dbReference type="PANTHER" id="PTHR48077">
    <property type="entry name" value="TRYPTOPHAN SYNTHASE-RELATED"/>
    <property type="match status" value="1"/>
</dbReference>
<evidence type="ECO:0000256" key="2">
    <source>
        <dbReference type="ARBA" id="ARBA00002786"/>
    </source>
</evidence>
<dbReference type="AlphaFoldDB" id="A0A1G9SU23"/>
<feature type="modified residue" description="N6-(pyridoxal phosphate)lysine" evidence="12">
    <location>
        <position position="101"/>
    </location>
</feature>
<comment type="cofactor">
    <cofactor evidence="1 12">
        <name>pyridoxal 5'-phosphate</name>
        <dbReference type="ChEBI" id="CHEBI:597326"/>
    </cofactor>
</comment>
<evidence type="ECO:0000256" key="6">
    <source>
        <dbReference type="ARBA" id="ARBA00022605"/>
    </source>
</evidence>
<dbReference type="Proteomes" id="UP000199476">
    <property type="component" value="Unassembled WGS sequence"/>
</dbReference>
<feature type="domain" description="Tryptophan synthase beta chain-like PALP" evidence="14">
    <location>
        <begin position="67"/>
        <end position="391"/>
    </location>
</feature>
<dbReference type="PROSITE" id="PS00168">
    <property type="entry name" value="TRP_SYNTHASE_BETA"/>
    <property type="match status" value="1"/>
</dbReference>
<dbReference type="PIRSF" id="PIRSF001413">
    <property type="entry name" value="Trp_syn_beta"/>
    <property type="match status" value="1"/>
</dbReference>
<dbReference type="GO" id="GO:0005737">
    <property type="term" value="C:cytoplasm"/>
    <property type="evidence" value="ECO:0007669"/>
    <property type="project" value="TreeGrafter"/>
</dbReference>
<sequence>MQNSDQADVTRENDREEENGFFGEFGGRFVPEELEPALQELEDAYFEYREKQEFQDTLSHYLKENVGRPSPLYFAERLTEKYGGAKIYLKREDLNHMGAHKINNTLGQCLLAKHMGKKRLVAETGAGQHGVATATVAAMFGLECEIFMGKKDVERQSLNAYRMRLLGAEVNPVTRGNATLSEAVDAALEDWIQNLDDTFYLLGSAVGPHPYPTMVRDFQSIIGEETKEQIRQKEGKLPDYLLACVGGGSNAIGLFHPFRQEKEVKLIGLEAGGKGDKEGEHAATMTRGKPGVKHGYKSYLLQNEKGEGSPVHSLAAGLDYPGVGPEHSYMRKTGRARYEAISDEEALAAFRELSELEGIIPALESSHALAYLSRLAPELDSEDIIVVNLSGRGDKDVESTSEHFS</sequence>
<evidence type="ECO:0000259" key="14">
    <source>
        <dbReference type="Pfam" id="PF00291"/>
    </source>
</evidence>
<dbReference type="FunFam" id="3.40.50.1100:FF:000001">
    <property type="entry name" value="Tryptophan synthase beta chain"/>
    <property type="match status" value="1"/>
</dbReference>
<dbReference type="SUPFAM" id="SSF53686">
    <property type="entry name" value="Tryptophan synthase beta subunit-like PLP-dependent enzymes"/>
    <property type="match status" value="1"/>
</dbReference>
<organism evidence="15 16">
    <name type="scientific">Halarsenatibacter silvermanii</name>
    <dbReference type="NCBI Taxonomy" id="321763"/>
    <lineage>
        <taxon>Bacteria</taxon>
        <taxon>Bacillati</taxon>
        <taxon>Bacillota</taxon>
        <taxon>Clostridia</taxon>
        <taxon>Halanaerobiales</taxon>
        <taxon>Halarsenatibacteraceae</taxon>
        <taxon>Halarsenatibacter</taxon>
    </lineage>
</organism>
<comment type="function">
    <text evidence="2 12">The beta subunit is responsible for the synthesis of L-tryptophan from indole and L-serine.</text>
</comment>
<evidence type="ECO:0000256" key="1">
    <source>
        <dbReference type="ARBA" id="ARBA00001933"/>
    </source>
</evidence>
<evidence type="ECO:0000256" key="9">
    <source>
        <dbReference type="ARBA" id="ARBA00023141"/>
    </source>
</evidence>
<dbReference type="HAMAP" id="MF_00133">
    <property type="entry name" value="Trp_synth_beta"/>
    <property type="match status" value="1"/>
</dbReference>
<comment type="subunit">
    <text evidence="5 12">Tetramer of two alpha and two beta chains.</text>
</comment>
<comment type="pathway">
    <text evidence="3 12">Amino-acid biosynthesis; L-tryptophan biosynthesis; L-tryptophan from chorismate: step 5/5.</text>
</comment>
<protein>
    <recommendedName>
        <fullName evidence="12">Tryptophan synthase beta chain</fullName>
        <ecNumber evidence="12">4.2.1.20</ecNumber>
    </recommendedName>
</protein>
<dbReference type="InterPro" id="IPR006653">
    <property type="entry name" value="Trp_synth_b_CS"/>
</dbReference>
<dbReference type="GO" id="GO:0004834">
    <property type="term" value="F:tryptophan synthase activity"/>
    <property type="evidence" value="ECO:0007669"/>
    <property type="project" value="UniProtKB-UniRule"/>
</dbReference>
<evidence type="ECO:0000256" key="7">
    <source>
        <dbReference type="ARBA" id="ARBA00022822"/>
    </source>
</evidence>
<evidence type="ECO:0000256" key="13">
    <source>
        <dbReference type="SAM" id="MobiDB-lite"/>
    </source>
</evidence>
<evidence type="ECO:0000256" key="10">
    <source>
        <dbReference type="ARBA" id="ARBA00023239"/>
    </source>
</evidence>
<evidence type="ECO:0000256" key="3">
    <source>
        <dbReference type="ARBA" id="ARBA00004733"/>
    </source>
</evidence>
<dbReference type="InterPro" id="IPR023026">
    <property type="entry name" value="Trp_synth_beta/beta-like"/>
</dbReference>
<feature type="region of interest" description="Disordered" evidence="13">
    <location>
        <begin position="1"/>
        <end position="22"/>
    </location>
</feature>
<dbReference type="CDD" id="cd06446">
    <property type="entry name" value="Trp-synth_B"/>
    <property type="match status" value="1"/>
</dbReference>
<dbReference type="NCBIfam" id="TIGR00263">
    <property type="entry name" value="trpB"/>
    <property type="match status" value="1"/>
</dbReference>
<evidence type="ECO:0000256" key="5">
    <source>
        <dbReference type="ARBA" id="ARBA00011270"/>
    </source>
</evidence>
<dbReference type="FunFam" id="3.40.50.1100:FF:000004">
    <property type="entry name" value="Tryptophan synthase beta chain"/>
    <property type="match status" value="1"/>
</dbReference>
<dbReference type="InterPro" id="IPR001926">
    <property type="entry name" value="TrpB-like_PALP"/>
</dbReference>
<dbReference type="EC" id="4.2.1.20" evidence="12"/>
<accession>A0A1G9SU23</accession>
<keyword evidence="8 12" id="KW-0663">Pyridoxal phosphate</keyword>
<evidence type="ECO:0000256" key="8">
    <source>
        <dbReference type="ARBA" id="ARBA00022898"/>
    </source>
</evidence>
<dbReference type="Gene3D" id="3.40.50.1100">
    <property type="match status" value="2"/>
</dbReference>
<dbReference type="STRING" id="321763.SAMN04488692_13113"/>
<evidence type="ECO:0000256" key="11">
    <source>
        <dbReference type="ARBA" id="ARBA00049047"/>
    </source>
</evidence>
<evidence type="ECO:0000256" key="4">
    <source>
        <dbReference type="ARBA" id="ARBA00009982"/>
    </source>
</evidence>
<evidence type="ECO:0000256" key="12">
    <source>
        <dbReference type="HAMAP-Rule" id="MF_00133"/>
    </source>
</evidence>
<dbReference type="RefSeq" id="WP_089762049.1">
    <property type="nucleotide sequence ID" value="NZ_FNGO01000031.1"/>
</dbReference>
<comment type="catalytic activity">
    <reaction evidence="11 12">
        <text>(1S,2R)-1-C-(indol-3-yl)glycerol 3-phosphate + L-serine = D-glyceraldehyde 3-phosphate + L-tryptophan + H2O</text>
        <dbReference type="Rhea" id="RHEA:10532"/>
        <dbReference type="ChEBI" id="CHEBI:15377"/>
        <dbReference type="ChEBI" id="CHEBI:33384"/>
        <dbReference type="ChEBI" id="CHEBI:57912"/>
        <dbReference type="ChEBI" id="CHEBI:58866"/>
        <dbReference type="ChEBI" id="CHEBI:59776"/>
        <dbReference type="EC" id="4.2.1.20"/>
    </reaction>
</comment>
<keyword evidence="16" id="KW-1185">Reference proteome</keyword>
<dbReference type="OrthoDB" id="9766131at2"/>
<name>A0A1G9SU23_9FIRM</name>
<dbReference type="InterPro" id="IPR036052">
    <property type="entry name" value="TrpB-like_PALP_sf"/>
</dbReference>